<protein>
    <submittedName>
        <fullName evidence="2">Gag/pol protein</fullName>
    </submittedName>
</protein>
<evidence type="ECO:0000313" key="3">
    <source>
        <dbReference type="Proteomes" id="UP000321393"/>
    </source>
</evidence>
<sequence length="339" mass="38877">MSLTEILIVISDGEIKDPLTFKKAMEDVDKDEWMKAIDLELEFMYFNSVWDLVDQLDGVKPIDYKWIYKRKKGAYGKVKTFKARLVEKGYTQVEGVDYEETFSLIAIIILRSAWVRATQHRCPNKPPILRGSHPFIGSREIQFIGCTLNQMFNSGSMELKKQDVVSGVKWHRVTLSKEQCPKTSQEVEEMRHIPYASAVGSLMYAMLCTRPDICYAMRIVRYTYSDFQTDRDSKKSTSSSVFTLNGGAVVWRSIKPLFRLHHGAGGAVANSRNPISHRREKHIERKFHLVREIVLRADVIITQIISTHNVVDSFTRPLMAKVFDGHLKSLGLCDMSHLI</sequence>
<reference evidence="2 3" key="1">
    <citation type="submission" date="2019-08" db="EMBL/GenBank/DDBJ databases">
        <title>Draft genome sequences of two oriental melons (Cucumis melo L. var makuwa).</title>
        <authorList>
            <person name="Kwon S.-Y."/>
        </authorList>
    </citation>
    <scope>NUCLEOTIDE SEQUENCE [LARGE SCALE GENOMIC DNA]</scope>
    <source>
        <strain evidence="3">cv. SW 3</strain>
        <tissue evidence="2">Leaf</tissue>
    </source>
</reference>
<evidence type="ECO:0000313" key="2">
    <source>
        <dbReference type="EMBL" id="KAA0038388.1"/>
    </source>
</evidence>
<dbReference type="EMBL" id="SSTE01018746">
    <property type="protein sequence ID" value="KAA0038388.1"/>
    <property type="molecule type" value="Genomic_DNA"/>
</dbReference>
<dbReference type="OrthoDB" id="679404at2759"/>
<dbReference type="InterPro" id="IPR013103">
    <property type="entry name" value="RVT_2"/>
</dbReference>
<proteinExistence type="predicted"/>
<accession>A0A5A7T6A5</accession>
<dbReference type="Proteomes" id="UP000321393">
    <property type="component" value="Unassembled WGS sequence"/>
</dbReference>
<dbReference type="CDD" id="cd09272">
    <property type="entry name" value="RNase_HI_RT_Ty1"/>
    <property type="match status" value="1"/>
</dbReference>
<dbReference type="Pfam" id="PF07727">
    <property type="entry name" value="RVT_2"/>
    <property type="match status" value="1"/>
</dbReference>
<dbReference type="AlphaFoldDB" id="A0A5A7T6A5"/>
<evidence type="ECO:0000259" key="1">
    <source>
        <dbReference type="Pfam" id="PF07727"/>
    </source>
</evidence>
<comment type="caution">
    <text evidence="2">The sequence shown here is derived from an EMBL/GenBank/DDBJ whole genome shotgun (WGS) entry which is preliminary data.</text>
</comment>
<dbReference type="STRING" id="1194695.A0A5A7T6A5"/>
<name>A0A5A7T6A5_CUCMM</name>
<gene>
    <name evidence="2" type="ORF">E6C27_scaffold270G002750</name>
</gene>
<organism evidence="2 3">
    <name type="scientific">Cucumis melo var. makuwa</name>
    <name type="common">Oriental melon</name>
    <dbReference type="NCBI Taxonomy" id="1194695"/>
    <lineage>
        <taxon>Eukaryota</taxon>
        <taxon>Viridiplantae</taxon>
        <taxon>Streptophyta</taxon>
        <taxon>Embryophyta</taxon>
        <taxon>Tracheophyta</taxon>
        <taxon>Spermatophyta</taxon>
        <taxon>Magnoliopsida</taxon>
        <taxon>eudicotyledons</taxon>
        <taxon>Gunneridae</taxon>
        <taxon>Pentapetalae</taxon>
        <taxon>rosids</taxon>
        <taxon>fabids</taxon>
        <taxon>Cucurbitales</taxon>
        <taxon>Cucurbitaceae</taxon>
        <taxon>Benincaseae</taxon>
        <taxon>Cucumis</taxon>
    </lineage>
</organism>
<feature type="domain" description="Reverse transcriptase Ty1/copia-type" evidence="1">
    <location>
        <begin position="47"/>
        <end position="106"/>
    </location>
</feature>